<evidence type="ECO:0000313" key="8">
    <source>
        <dbReference type="EMBL" id="OWQ98544.1"/>
    </source>
</evidence>
<dbReference type="SUPFAM" id="SSF48452">
    <property type="entry name" value="TPR-like"/>
    <property type="match status" value="1"/>
</dbReference>
<dbReference type="AlphaFoldDB" id="A0A246JZC4"/>
<keyword evidence="3" id="KW-0479">Metal-binding</keyword>
<comment type="cofactor">
    <cofactor evidence="1">
        <name>Zn(2+)</name>
        <dbReference type="ChEBI" id="CHEBI:29105"/>
    </cofactor>
</comment>
<dbReference type="Gene3D" id="1.25.40.10">
    <property type="entry name" value="Tetratricopeptide repeat domain"/>
    <property type="match status" value="1"/>
</dbReference>
<evidence type="ECO:0000256" key="4">
    <source>
        <dbReference type="ARBA" id="ARBA00022801"/>
    </source>
</evidence>
<dbReference type="Gene3D" id="3.30.2010.10">
    <property type="entry name" value="Metalloproteases ('zincins'), catalytic domain"/>
    <property type="match status" value="1"/>
</dbReference>
<dbReference type="PANTHER" id="PTHR22726">
    <property type="entry name" value="METALLOENDOPEPTIDASE OMA1"/>
    <property type="match status" value="1"/>
</dbReference>
<dbReference type="CDD" id="cd07324">
    <property type="entry name" value="M48C_Oma1-like"/>
    <property type="match status" value="1"/>
</dbReference>
<accession>A0A246JZC4</accession>
<evidence type="ECO:0000259" key="7">
    <source>
        <dbReference type="Pfam" id="PF01435"/>
    </source>
</evidence>
<evidence type="ECO:0000256" key="6">
    <source>
        <dbReference type="ARBA" id="ARBA00023049"/>
    </source>
</evidence>
<evidence type="ECO:0000256" key="5">
    <source>
        <dbReference type="ARBA" id="ARBA00022833"/>
    </source>
</evidence>
<dbReference type="GO" id="GO:0046872">
    <property type="term" value="F:metal ion binding"/>
    <property type="evidence" value="ECO:0007669"/>
    <property type="project" value="UniProtKB-KW"/>
</dbReference>
<evidence type="ECO:0000256" key="2">
    <source>
        <dbReference type="ARBA" id="ARBA00022670"/>
    </source>
</evidence>
<sequence length="467" mass="50475">MSSPPHPIAPGADAPRQLFRIILTLLAMFAVAMRPAMAQSILRDAETEVLLQDMMDPLTEAAGLQRGQVRVHLLGDPSINAFVAGSQDIYVFSGLIEAADSAEEVQGVLAHELGHVMGGHAIRVNEGAKTATGISLLSLLLGAAAIAAGAGEAGMGVMMAGQQAALGKFLAFTRVQESTADAAGSQYLSKAGISGRGSLAFFKKLQNLEFRYGVKQDDDQAYGRTHPMSGDRIQALREVYVIDPAWTKPADPEIEKRFQRVKAKLSGFMADPDRTLRKFPESNSSIPARYARAYAWHRSAYPQKALTEVEALLATNPSDPYFLELEGQILLESGRPKEAIPALRKAVTISRSQPLISATLGHALIATEDPANYAEAEEVLKTAVALDNQNPFAWYQLGIVYANKGDQARAALASAERYQLQGGQASLALRNAETAMQGLPQGSPDWIRAQDISLVSRTEVERERKRR</sequence>
<keyword evidence="9" id="KW-1185">Reference proteome</keyword>
<organism evidence="8 9">
    <name type="scientific">Sphingopyxis witflariensis</name>
    <dbReference type="NCBI Taxonomy" id="173675"/>
    <lineage>
        <taxon>Bacteria</taxon>
        <taxon>Pseudomonadati</taxon>
        <taxon>Pseudomonadota</taxon>
        <taxon>Alphaproteobacteria</taxon>
        <taxon>Sphingomonadales</taxon>
        <taxon>Sphingomonadaceae</taxon>
        <taxon>Sphingopyxis</taxon>
    </lineage>
</organism>
<keyword evidence="5" id="KW-0862">Zinc</keyword>
<keyword evidence="6" id="KW-0482">Metalloprotease</keyword>
<dbReference type="GO" id="GO:0051603">
    <property type="term" value="P:proteolysis involved in protein catabolic process"/>
    <property type="evidence" value="ECO:0007669"/>
    <property type="project" value="TreeGrafter"/>
</dbReference>
<proteinExistence type="predicted"/>
<dbReference type="PANTHER" id="PTHR22726:SF1">
    <property type="entry name" value="METALLOENDOPEPTIDASE OMA1, MITOCHONDRIAL"/>
    <property type="match status" value="1"/>
</dbReference>
<keyword evidence="2" id="KW-0645">Protease</keyword>
<dbReference type="InterPro" id="IPR051156">
    <property type="entry name" value="Mito/Outer_Membr_Metalloprot"/>
</dbReference>
<evidence type="ECO:0000313" key="9">
    <source>
        <dbReference type="Proteomes" id="UP000197097"/>
    </source>
</evidence>
<dbReference type="Pfam" id="PF01435">
    <property type="entry name" value="Peptidase_M48"/>
    <property type="match status" value="1"/>
</dbReference>
<feature type="domain" description="Peptidase M48" evidence="7">
    <location>
        <begin position="51"/>
        <end position="238"/>
    </location>
</feature>
<protein>
    <submittedName>
        <fullName evidence="8">Peptidase M48</fullName>
    </submittedName>
</protein>
<dbReference type="OrthoDB" id="9814887at2"/>
<dbReference type="GO" id="GO:0004222">
    <property type="term" value="F:metalloendopeptidase activity"/>
    <property type="evidence" value="ECO:0007669"/>
    <property type="project" value="InterPro"/>
</dbReference>
<name>A0A246JZC4_9SPHN</name>
<dbReference type="RefSeq" id="WP_088472070.1">
    <property type="nucleotide sequence ID" value="NZ_NISJ01000003.1"/>
</dbReference>
<dbReference type="EMBL" id="NISJ01000003">
    <property type="protein sequence ID" value="OWQ98544.1"/>
    <property type="molecule type" value="Genomic_DNA"/>
</dbReference>
<gene>
    <name evidence="8" type="ORF">CDQ91_07245</name>
</gene>
<dbReference type="InterPro" id="IPR001915">
    <property type="entry name" value="Peptidase_M48"/>
</dbReference>
<dbReference type="Pfam" id="PF13432">
    <property type="entry name" value="TPR_16"/>
    <property type="match status" value="2"/>
</dbReference>
<dbReference type="Proteomes" id="UP000197097">
    <property type="component" value="Unassembled WGS sequence"/>
</dbReference>
<comment type="caution">
    <text evidence="8">The sequence shown here is derived from an EMBL/GenBank/DDBJ whole genome shotgun (WGS) entry which is preliminary data.</text>
</comment>
<reference evidence="8 9" key="1">
    <citation type="journal article" date="2002" name="Int. J. Syst. Evol. Microbiol.">
        <title>Sphingopyxis witflariensis sp. nov., isolated from activated sludge.</title>
        <authorList>
            <person name="Kampfer P."/>
            <person name="Witzenberger R."/>
            <person name="Denner E.B."/>
            <person name="Busse H.J."/>
            <person name="Neef A."/>
        </authorList>
    </citation>
    <scope>NUCLEOTIDE SEQUENCE [LARGE SCALE GENOMIC DNA]</scope>
    <source>
        <strain evidence="8 9">DSM 14551</strain>
    </source>
</reference>
<dbReference type="GO" id="GO:0016020">
    <property type="term" value="C:membrane"/>
    <property type="evidence" value="ECO:0007669"/>
    <property type="project" value="TreeGrafter"/>
</dbReference>
<evidence type="ECO:0000256" key="3">
    <source>
        <dbReference type="ARBA" id="ARBA00022723"/>
    </source>
</evidence>
<evidence type="ECO:0000256" key="1">
    <source>
        <dbReference type="ARBA" id="ARBA00001947"/>
    </source>
</evidence>
<keyword evidence="4" id="KW-0378">Hydrolase</keyword>
<dbReference type="InterPro" id="IPR011990">
    <property type="entry name" value="TPR-like_helical_dom_sf"/>
</dbReference>